<reference evidence="6" key="1">
    <citation type="submission" date="2019-09" db="EMBL/GenBank/DDBJ databases">
        <title>Draft genome information of white flower Hibiscus syriacus.</title>
        <authorList>
            <person name="Kim Y.-M."/>
        </authorList>
    </citation>
    <scope>NUCLEOTIDE SEQUENCE [LARGE SCALE GENOMIC DNA]</scope>
    <source>
        <strain evidence="6">YM2019G1</strain>
    </source>
</reference>
<dbReference type="Pfam" id="PF25390">
    <property type="entry name" value="WD40_RLD"/>
    <property type="match status" value="1"/>
</dbReference>
<dbReference type="Pfam" id="PF16457">
    <property type="entry name" value="PH_12"/>
    <property type="match status" value="1"/>
</dbReference>
<dbReference type="InterPro" id="IPR011993">
    <property type="entry name" value="PH-like_dom_sf"/>
</dbReference>
<dbReference type="SUPFAM" id="SSF50985">
    <property type="entry name" value="RCC1/BLIP-II"/>
    <property type="match status" value="1"/>
</dbReference>
<feature type="repeat" description="RCC1" evidence="2">
    <location>
        <begin position="538"/>
        <end position="589"/>
    </location>
</feature>
<accession>A0A6A2Y433</accession>
<feature type="compositionally biased region" description="Polar residues" evidence="3">
    <location>
        <begin position="798"/>
        <end position="814"/>
    </location>
</feature>
<organism evidence="6 7">
    <name type="scientific">Hibiscus syriacus</name>
    <name type="common">Rose of Sharon</name>
    <dbReference type="NCBI Taxonomy" id="106335"/>
    <lineage>
        <taxon>Eukaryota</taxon>
        <taxon>Viridiplantae</taxon>
        <taxon>Streptophyta</taxon>
        <taxon>Embryophyta</taxon>
        <taxon>Tracheophyta</taxon>
        <taxon>Spermatophyta</taxon>
        <taxon>Magnoliopsida</taxon>
        <taxon>eudicotyledons</taxon>
        <taxon>Gunneridae</taxon>
        <taxon>Pentapetalae</taxon>
        <taxon>rosids</taxon>
        <taxon>malvids</taxon>
        <taxon>Malvales</taxon>
        <taxon>Malvaceae</taxon>
        <taxon>Malvoideae</taxon>
        <taxon>Hibiscus</taxon>
    </lineage>
</organism>
<feature type="domain" description="PH" evidence="4">
    <location>
        <begin position="76"/>
        <end position="181"/>
    </location>
</feature>
<dbReference type="InterPro" id="IPR000408">
    <property type="entry name" value="Reg_chr_condens"/>
</dbReference>
<dbReference type="PROSITE" id="PS50012">
    <property type="entry name" value="RCC1_3"/>
    <property type="match status" value="7"/>
</dbReference>
<feature type="region of interest" description="Disordered" evidence="3">
    <location>
        <begin position="195"/>
        <end position="233"/>
    </location>
</feature>
<proteinExistence type="predicted"/>
<dbReference type="PROSITE" id="PS00626">
    <property type="entry name" value="RCC1_2"/>
    <property type="match status" value="1"/>
</dbReference>
<dbReference type="EMBL" id="VEPZ02001685">
    <property type="protein sequence ID" value="KAE8663214.1"/>
    <property type="molecule type" value="Genomic_DNA"/>
</dbReference>
<dbReference type="Gene3D" id="2.130.10.30">
    <property type="entry name" value="Regulator of chromosome condensation 1/beta-lactamase-inhibitor protein II"/>
    <property type="match status" value="3"/>
</dbReference>
<feature type="compositionally biased region" description="Low complexity" evidence="3">
    <location>
        <begin position="783"/>
        <end position="797"/>
    </location>
</feature>
<feature type="repeat" description="RCC1" evidence="2">
    <location>
        <begin position="419"/>
        <end position="472"/>
    </location>
</feature>
<keyword evidence="7" id="KW-1185">Reference proteome</keyword>
<evidence type="ECO:0000259" key="5">
    <source>
        <dbReference type="Pfam" id="PF25390"/>
    </source>
</evidence>
<dbReference type="InterPro" id="IPR058923">
    <property type="entry name" value="RCC1-like_dom"/>
</dbReference>
<dbReference type="PRINTS" id="PR00633">
    <property type="entry name" value="RCCNDNSATION"/>
</dbReference>
<feature type="domain" description="RCC1-like" evidence="5">
    <location>
        <begin position="307"/>
        <end position="689"/>
    </location>
</feature>
<feature type="repeat" description="RCC1" evidence="2">
    <location>
        <begin position="590"/>
        <end position="641"/>
    </location>
</feature>
<feature type="repeat" description="RCC1" evidence="2">
    <location>
        <begin position="473"/>
        <end position="524"/>
    </location>
</feature>
<evidence type="ECO:0000259" key="4">
    <source>
        <dbReference type="Pfam" id="PF16457"/>
    </source>
</evidence>
<dbReference type="Proteomes" id="UP000436088">
    <property type="component" value="Unassembled WGS sequence"/>
</dbReference>
<evidence type="ECO:0000313" key="6">
    <source>
        <dbReference type="EMBL" id="KAE8663214.1"/>
    </source>
</evidence>
<dbReference type="PANTHER" id="PTHR22870:SF358">
    <property type="entry name" value="REGULATOR OF CHROMOSOME CONDENSATION (RCC1) FAMILY WITH FYVE ZINC FINGER DOMAIN-CONTAINING PROTEIN"/>
    <property type="match status" value="1"/>
</dbReference>
<comment type="caution">
    <text evidence="6">The sequence shown here is derived from an EMBL/GenBank/DDBJ whole genome shotgun (WGS) entry which is preliminary data.</text>
</comment>
<evidence type="ECO:0000313" key="7">
    <source>
        <dbReference type="Proteomes" id="UP000436088"/>
    </source>
</evidence>
<dbReference type="AlphaFoldDB" id="A0A6A2Y433"/>
<protein>
    <submittedName>
        <fullName evidence="6">Regulator of chromosome condensation (RCC1) family with FYVE zinc finger domain</fullName>
    </submittedName>
</protein>
<sequence length="928" mass="101075">MRNKRVGFNLLSGARIIKFCVCINKGKLENLLVCKKGYIDGSFVKWWYVHGAKVENNKARMADLQRNGVVDRDINQAITTLKKGTSLLKYGRRGKPKFCPFKLSNDESKLIWYSRRKEKHIRLSHVSRIIPGQRTAVFQRYPQPEKEYQSFSLILNDRSLDLICKDKKEAEVWLFGLKALVSHGINRKWRVEAGSDTTVSGDSPELHNKKSPPNPHFDRGDAQGIQAPSEPGNRLGKTFADIVTHAASIKVTSKPDLVEFGLIAASCVENINNRSSGADVVRVSSSSSVSSLSHGSCKEDVDALVDIFIWGQGVGEGILGGGEDKVESSFNTKIDALLPKAMESTTVLDVHGIACGSSHAVIVTKQGEIFSWGEESGGRLGHGADADVPQPKLMDTLRGMNFQSAACGEYHTCAVTVSGDLYTWGDGAHSSGLLGHGSDVSHWIPRRVSDMDGMHVSYVSCGPWHTALLTSGGELFTFGDGYFGALGHGDRSSTTVLRKVETLSRLRTTRVSCGSWHTAAVVVTESSDDGCPDSSSSTKLFTWGDGDKGELGHGNREPRLSPQSVDALFDVNISQVACGQNLTVTLSTSGQVYTMGSSAYGQLGSRTVDGKVPTRVGGKIAGRFVEEIACGSHHVAVVTSKKEVYTWGKGTNGQLGHGNTDDRETPTRVDFLKDKQVKSVVCGSNFTAVLSLHKWAQNGNIPRKFDESIDKEVLALRSHAQLSRLSSLGSSSQAESRLSRSELKLDFENRTIFPAQTGNFHLGGFNTPRLPIYPVGDSRKSLPPISRRTSRATSPASGKSSNRSSTVTIDDSKQMNDNANQEIINLRAQDEMISFLQVEALTCKSRQLEAELEKTSRRLQEVTARAETEAGKYKSAEEIIMSLTDKLEQVTDMLPPGQKGLLYNAGPIAKHTTVEHVFANATNMMCTM</sequence>
<evidence type="ECO:0000256" key="2">
    <source>
        <dbReference type="PROSITE-ProRule" id="PRU00235"/>
    </source>
</evidence>
<gene>
    <name evidence="6" type="ORF">F3Y22_tig00113004pilonHSYRG00004</name>
</gene>
<dbReference type="SUPFAM" id="SSF50729">
    <property type="entry name" value="PH domain-like"/>
    <property type="match status" value="1"/>
</dbReference>
<keyword evidence="1" id="KW-0677">Repeat</keyword>
<feature type="repeat" description="RCC1" evidence="2">
    <location>
        <begin position="642"/>
        <end position="693"/>
    </location>
</feature>
<dbReference type="InterPro" id="IPR051210">
    <property type="entry name" value="Ub_ligase/GEF_domain"/>
</dbReference>
<dbReference type="FunFam" id="2.130.10.30:FF:000028">
    <property type="entry name" value="PH, RCC1 and FYVE domains-containing protein 1"/>
    <property type="match status" value="1"/>
</dbReference>
<feature type="repeat" description="RCC1" evidence="2">
    <location>
        <begin position="305"/>
        <end position="366"/>
    </location>
</feature>
<feature type="region of interest" description="Disordered" evidence="3">
    <location>
        <begin position="776"/>
        <end position="814"/>
    </location>
</feature>
<dbReference type="Gene3D" id="2.30.29.30">
    <property type="entry name" value="Pleckstrin-homology domain (PH domain)/Phosphotyrosine-binding domain (PTB)"/>
    <property type="match status" value="1"/>
</dbReference>
<name>A0A6A2Y433_HIBSY</name>
<dbReference type="CDD" id="cd13365">
    <property type="entry name" value="PH_PLC_plant-like"/>
    <property type="match status" value="1"/>
</dbReference>
<evidence type="ECO:0000256" key="3">
    <source>
        <dbReference type="SAM" id="MobiDB-lite"/>
    </source>
</evidence>
<feature type="repeat" description="RCC1" evidence="2">
    <location>
        <begin position="367"/>
        <end position="418"/>
    </location>
</feature>
<dbReference type="InterPro" id="IPR009091">
    <property type="entry name" value="RCC1/BLIP-II"/>
</dbReference>
<evidence type="ECO:0000256" key="1">
    <source>
        <dbReference type="ARBA" id="ARBA00022737"/>
    </source>
</evidence>
<dbReference type="PANTHER" id="PTHR22870">
    <property type="entry name" value="REGULATOR OF CHROMOSOME CONDENSATION"/>
    <property type="match status" value="1"/>
</dbReference>
<dbReference type="InterPro" id="IPR001849">
    <property type="entry name" value="PH_domain"/>
</dbReference>